<dbReference type="RefSeq" id="WP_011822660.1">
    <property type="nucleotide sequence ID" value="NC_008818.1"/>
</dbReference>
<dbReference type="InterPro" id="IPR036563">
    <property type="entry name" value="MoaE_sf"/>
</dbReference>
<dbReference type="Pfam" id="PF02391">
    <property type="entry name" value="MoaE"/>
    <property type="match status" value="1"/>
</dbReference>
<dbReference type="GeneID" id="25393339"/>
<dbReference type="KEGG" id="hbu:Hbut_1520"/>
<dbReference type="SUPFAM" id="SSF54690">
    <property type="entry name" value="Molybdopterin synthase subunit MoaE"/>
    <property type="match status" value="1"/>
</dbReference>
<proteinExistence type="predicted"/>
<dbReference type="Proteomes" id="UP000002593">
    <property type="component" value="Chromosome"/>
</dbReference>
<reference evidence="1 2" key="1">
    <citation type="journal article" date="2007" name="Archaea">
        <title>The genome of Hyperthermus butylicus: a sulfur-reducing, peptide fermenting, neutrophilic Crenarchaeote growing up to 108 degrees C.</title>
        <authorList>
            <person name="Brugger K."/>
            <person name="Chen L."/>
            <person name="Stark M."/>
            <person name="Zibat A."/>
            <person name="Redder P."/>
            <person name="Ruepp A."/>
            <person name="Awayez M."/>
            <person name="She Q."/>
            <person name="Garrett R.A."/>
            <person name="Klenk H.P."/>
        </authorList>
    </citation>
    <scope>NUCLEOTIDE SEQUENCE [LARGE SCALE GENOMIC DNA]</scope>
    <source>
        <strain evidence="2">DSM 5456 / JCM 9403 / PLM1-5</strain>
    </source>
</reference>
<dbReference type="CDD" id="cd00756">
    <property type="entry name" value="MoaE"/>
    <property type="match status" value="1"/>
</dbReference>
<dbReference type="eggNOG" id="arCOG00536">
    <property type="taxonomic scope" value="Archaea"/>
</dbReference>
<evidence type="ECO:0000313" key="2">
    <source>
        <dbReference type="Proteomes" id="UP000002593"/>
    </source>
</evidence>
<dbReference type="Gene3D" id="3.90.1170.40">
    <property type="entry name" value="Molybdopterin biosynthesis MoaE subunit"/>
    <property type="match status" value="1"/>
</dbReference>
<dbReference type="EMBL" id="CP000493">
    <property type="protein sequence ID" value="ABM81342.1"/>
    <property type="molecule type" value="Genomic_DNA"/>
</dbReference>
<keyword evidence="2" id="KW-1185">Reference proteome</keyword>
<accession>A2BMY1</accession>
<dbReference type="EnsemblBacteria" id="ABM81342">
    <property type="protein sequence ID" value="ABM81342"/>
    <property type="gene ID" value="Hbut_1520"/>
</dbReference>
<organism evidence="1 2">
    <name type="scientific">Hyperthermus butylicus (strain DSM 5456 / JCM 9403 / PLM1-5)</name>
    <dbReference type="NCBI Taxonomy" id="415426"/>
    <lineage>
        <taxon>Archaea</taxon>
        <taxon>Thermoproteota</taxon>
        <taxon>Thermoprotei</taxon>
        <taxon>Desulfurococcales</taxon>
        <taxon>Pyrodictiaceae</taxon>
        <taxon>Hyperthermus</taxon>
    </lineage>
</organism>
<sequence>MGRRLHVLGFREGNPFHHVLELSEECVTIECIIERVGVEGAIYALGRRVEDKLPEGASEVYLLSPPPGPVAARLLGPNERLDFNMVYEVLSLRGGATGAGALVSFAGFVKGLVEGSTVHELYYEAVRELAEREMMRIAEKYASAPGVRDIAVYHYHGPRRPGDPTIYVFVTAVSRHQAFTTAAIVLEEIKHKVPVYKLEKRSDGEYWILGDHTRIPRKLGR</sequence>
<dbReference type="HOGENOM" id="CLU_069141_0_0_2"/>
<name>A2BMY1_HYPBU</name>
<dbReference type="STRING" id="415426.Hbut_1520"/>
<dbReference type="PANTHER" id="PTHR23404">
    <property type="entry name" value="MOLYBDOPTERIN SYNTHASE RELATED"/>
    <property type="match status" value="1"/>
</dbReference>
<gene>
    <name evidence="1" type="ordered locus">Hbut_1520</name>
</gene>
<dbReference type="GO" id="GO:0006777">
    <property type="term" value="P:Mo-molybdopterin cofactor biosynthetic process"/>
    <property type="evidence" value="ECO:0007669"/>
    <property type="project" value="InterPro"/>
</dbReference>
<protein>
    <submittedName>
        <fullName evidence="1">Molybdopterin converting factor, large subunit</fullName>
    </submittedName>
</protein>
<dbReference type="AlphaFoldDB" id="A2BMY1"/>
<dbReference type="eggNOG" id="arCOG00534">
    <property type="taxonomic scope" value="Archaea"/>
</dbReference>
<dbReference type="InterPro" id="IPR003448">
    <property type="entry name" value="Mopterin_biosynth_MoaE"/>
</dbReference>
<evidence type="ECO:0000313" key="1">
    <source>
        <dbReference type="EMBL" id="ABM81342.1"/>
    </source>
</evidence>
<dbReference type="OrthoDB" id="45235at2157"/>